<comment type="caution">
    <text evidence="2">The sequence shown here is derived from an EMBL/GenBank/DDBJ whole genome shotgun (WGS) entry which is preliminary data.</text>
</comment>
<feature type="compositionally biased region" description="Polar residues" evidence="1">
    <location>
        <begin position="9"/>
        <end position="23"/>
    </location>
</feature>
<reference evidence="2" key="1">
    <citation type="submission" date="2023-03" db="EMBL/GenBank/DDBJ databases">
        <title>Massive genome expansion in bonnet fungi (Mycena s.s.) driven by repeated elements and novel gene families across ecological guilds.</title>
        <authorList>
            <consortium name="Lawrence Berkeley National Laboratory"/>
            <person name="Harder C.B."/>
            <person name="Miyauchi S."/>
            <person name="Viragh M."/>
            <person name="Kuo A."/>
            <person name="Thoen E."/>
            <person name="Andreopoulos B."/>
            <person name="Lu D."/>
            <person name="Skrede I."/>
            <person name="Drula E."/>
            <person name="Henrissat B."/>
            <person name="Morin E."/>
            <person name="Kohler A."/>
            <person name="Barry K."/>
            <person name="LaButti K."/>
            <person name="Morin E."/>
            <person name="Salamov A."/>
            <person name="Lipzen A."/>
            <person name="Mereny Z."/>
            <person name="Hegedus B."/>
            <person name="Baldrian P."/>
            <person name="Stursova M."/>
            <person name="Weitz H."/>
            <person name="Taylor A."/>
            <person name="Grigoriev I.V."/>
            <person name="Nagy L.G."/>
            <person name="Martin F."/>
            <person name="Kauserud H."/>
        </authorList>
    </citation>
    <scope>NUCLEOTIDE SEQUENCE</scope>
    <source>
        <strain evidence="2">CBHHK002</strain>
    </source>
</reference>
<sequence length="199" mass="21571">MNPYAQGGWRNTGNPNAASGSNTVPQPSIFGALPFVTPSPLPMFVSFRFTSYSPSILNSTVMGPQAQTYFHVNTDIPTPGFTVITNSANQPTVIIEWARHPVLEIRGIVPKQQTAQWLALAPEKRYRTMTVKNKTFVWAPDGESICLYSPGLGAPQTHARVTREEGAVALDITSDAIQMGLLDVCVAAALLLQCGRKID</sequence>
<evidence type="ECO:0000256" key="1">
    <source>
        <dbReference type="SAM" id="MobiDB-lite"/>
    </source>
</evidence>
<name>A0AAD7EH85_9AGAR</name>
<dbReference type="EMBL" id="JARIHO010000045">
    <property type="protein sequence ID" value="KAJ7324035.1"/>
    <property type="molecule type" value="Genomic_DNA"/>
</dbReference>
<protein>
    <submittedName>
        <fullName evidence="2">Uncharacterized protein</fullName>
    </submittedName>
</protein>
<organism evidence="2 3">
    <name type="scientific">Mycena albidolilacea</name>
    <dbReference type="NCBI Taxonomy" id="1033008"/>
    <lineage>
        <taxon>Eukaryota</taxon>
        <taxon>Fungi</taxon>
        <taxon>Dikarya</taxon>
        <taxon>Basidiomycota</taxon>
        <taxon>Agaricomycotina</taxon>
        <taxon>Agaricomycetes</taxon>
        <taxon>Agaricomycetidae</taxon>
        <taxon>Agaricales</taxon>
        <taxon>Marasmiineae</taxon>
        <taxon>Mycenaceae</taxon>
        <taxon>Mycena</taxon>
    </lineage>
</organism>
<proteinExistence type="predicted"/>
<evidence type="ECO:0000313" key="3">
    <source>
        <dbReference type="Proteomes" id="UP001218218"/>
    </source>
</evidence>
<gene>
    <name evidence="2" type="ORF">DFH08DRAFT_711492</name>
</gene>
<evidence type="ECO:0000313" key="2">
    <source>
        <dbReference type="EMBL" id="KAJ7324035.1"/>
    </source>
</evidence>
<accession>A0AAD7EH85</accession>
<keyword evidence="3" id="KW-1185">Reference proteome</keyword>
<feature type="region of interest" description="Disordered" evidence="1">
    <location>
        <begin position="1"/>
        <end position="23"/>
    </location>
</feature>
<dbReference type="AlphaFoldDB" id="A0AAD7EH85"/>
<dbReference type="Proteomes" id="UP001218218">
    <property type="component" value="Unassembled WGS sequence"/>
</dbReference>